<organism evidence="8 9">
    <name type="scientific">Aspergillus sydowii CBS 593.65</name>
    <dbReference type="NCBI Taxonomy" id="1036612"/>
    <lineage>
        <taxon>Eukaryota</taxon>
        <taxon>Fungi</taxon>
        <taxon>Dikarya</taxon>
        <taxon>Ascomycota</taxon>
        <taxon>Pezizomycotina</taxon>
        <taxon>Eurotiomycetes</taxon>
        <taxon>Eurotiomycetidae</taxon>
        <taxon>Eurotiales</taxon>
        <taxon>Aspergillaceae</taxon>
        <taxon>Aspergillus</taxon>
        <taxon>Aspergillus subgen. Nidulantes</taxon>
    </lineage>
</organism>
<sequence length="554" mass="61825">MIKSSWAHTDYHTVDICLSSSLNSEPRRRRGRKLSIAYENDQETGRDDAHSIITPSKHALEAFRALKGTVASEGPLRPFQLIKQDILSLRRRYASDWTVFNQLILANAVYAFFTNLLPGIIFARDLYRFSIQPLTILGVTGPFAVLAENIYQLCCDEFEIPFLPFMAWTLSHAAWQHYLLAIINAHDWTTRYVTTFTTEIFSILNSIIYFHKAIQELERAHEALTFAAFLNAVIGAIGTMLLAIFLSTAESWKPLFHRNVRIGLSEYAAAISIIIFIGLPHVGELANLDRMTSSYQHVIQAVLSRPILVCCGILGATKLGGRLLLSFRESLSPSFSFLIMRSQAAPLHFESLMHPENEQRTVIVDGEEEIETYEVKRVYEQRWSASLHAGAILCFVSPPLMKVLGLTPTSVLAGLFVFMAIFILALTRGAPVFPILIVALVPSRLSLMKRWWPREVLRFVDAWACKEGTPEDDEDAEAQVNEAVPGPGSSSGNSHLPRGLFSSDDQNPHGSATVTDVPTAHTRPSSNVDDAGLDWVELDEIRPHIDEESGRGAH</sequence>
<feature type="transmembrane region" description="Helical" evidence="6">
    <location>
        <begin position="413"/>
        <end position="441"/>
    </location>
</feature>
<protein>
    <recommendedName>
        <fullName evidence="7">Bicarbonate transporter-like transmembrane domain-containing protein</fullName>
    </recommendedName>
</protein>
<dbReference type="AlphaFoldDB" id="A0A1L9TCC3"/>
<dbReference type="OrthoDB" id="1735926at2759"/>
<feature type="compositionally biased region" description="Polar residues" evidence="5">
    <location>
        <begin position="503"/>
        <end position="528"/>
    </location>
</feature>
<dbReference type="RefSeq" id="XP_040700862.1">
    <property type="nucleotide sequence ID" value="XM_040845059.1"/>
</dbReference>
<dbReference type="GO" id="GO:0050801">
    <property type="term" value="P:monoatomic ion homeostasis"/>
    <property type="evidence" value="ECO:0007669"/>
    <property type="project" value="TreeGrafter"/>
</dbReference>
<dbReference type="GeneID" id="63761132"/>
<feature type="compositionally biased region" description="Basic and acidic residues" evidence="5">
    <location>
        <begin position="539"/>
        <end position="554"/>
    </location>
</feature>
<feature type="transmembrane region" description="Helical" evidence="6">
    <location>
        <begin position="99"/>
        <end position="122"/>
    </location>
</feature>
<proteinExistence type="predicted"/>
<dbReference type="Proteomes" id="UP000184356">
    <property type="component" value="Unassembled WGS sequence"/>
</dbReference>
<dbReference type="Pfam" id="PF00955">
    <property type="entry name" value="HCO3_cotransp"/>
    <property type="match status" value="1"/>
</dbReference>
<feature type="transmembrane region" description="Helical" evidence="6">
    <location>
        <begin position="223"/>
        <end position="246"/>
    </location>
</feature>
<feature type="transmembrane region" description="Helical" evidence="6">
    <location>
        <begin position="267"/>
        <end position="283"/>
    </location>
</feature>
<dbReference type="EMBL" id="KV878589">
    <property type="protein sequence ID" value="OJJ57056.1"/>
    <property type="molecule type" value="Genomic_DNA"/>
</dbReference>
<comment type="subcellular location">
    <subcellularLocation>
        <location evidence="1">Membrane</location>
        <topology evidence="1">Multi-pass membrane protein</topology>
    </subcellularLocation>
</comment>
<dbReference type="PANTHER" id="PTHR11453:SF82">
    <property type="entry name" value="BORON TRANSPORTER 1"/>
    <property type="match status" value="1"/>
</dbReference>
<feature type="domain" description="Bicarbonate transporter-like transmembrane" evidence="7">
    <location>
        <begin position="116"/>
        <end position="223"/>
    </location>
</feature>
<evidence type="ECO:0000256" key="1">
    <source>
        <dbReference type="ARBA" id="ARBA00004141"/>
    </source>
</evidence>
<keyword evidence="3 6" id="KW-1133">Transmembrane helix</keyword>
<dbReference type="STRING" id="1036612.A0A1L9TCC3"/>
<dbReference type="GO" id="GO:0080139">
    <property type="term" value="F:borate efflux transmembrane transporter activity"/>
    <property type="evidence" value="ECO:0007669"/>
    <property type="project" value="TreeGrafter"/>
</dbReference>
<feature type="transmembrane region" description="Helical" evidence="6">
    <location>
        <begin position="192"/>
        <end position="211"/>
    </location>
</feature>
<evidence type="ECO:0000256" key="5">
    <source>
        <dbReference type="SAM" id="MobiDB-lite"/>
    </source>
</evidence>
<reference evidence="9" key="1">
    <citation type="journal article" date="2017" name="Genome Biol.">
        <title>Comparative genomics reveals high biological diversity and specific adaptations in the industrially and medically important fungal genus Aspergillus.</title>
        <authorList>
            <person name="de Vries R.P."/>
            <person name="Riley R."/>
            <person name="Wiebenga A."/>
            <person name="Aguilar-Osorio G."/>
            <person name="Amillis S."/>
            <person name="Uchima C.A."/>
            <person name="Anderluh G."/>
            <person name="Asadollahi M."/>
            <person name="Askin M."/>
            <person name="Barry K."/>
            <person name="Battaglia E."/>
            <person name="Bayram O."/>
            <person name="Benocci T."/>
            <person name="Braus-Stromeyer S.A."/>
            <person name="Caldana C."/>
            <person name="Canovas D."/>
            <person name="Cerqueira G.C."/>
            <person name="Chen F."/>
            <person name="Chen W."/>
            <person name="Choi C."/>
            <person name="Clum A."/>
            <person name="Dos Santos R.A."/>
            <person name="Damasio A.R."/>
            <person name="Diallinas G."/>
            <person name="Emri T."/>
            <person name="Fekete E."/>
            <person name="Flipphi M."/>
            <person name="Freyberg S."/>
            <person name="Gallo A."/>
            <person name="Gournas C."/>
            <person name="Habgood R."/>
            <person name="Hainaut M."/>
            <person name="Harispe M.L."/>
            <person name="Henrissat B."/>
            <person name="Hilden K.S."/>
            <person name="Hope R."/>
            <person name="Hossain A."/>
            <person name="Karabika E."/>
            <person name="Karaffa L."/>
            <person name="Karanyi Z."/>
            <person name="Krasevec N."/>
            <person name="Kuo A."/>
            <person name="Kusch H."/>
            <person name="LaButti K."/>
            <person name="Lagendijk E.L."/>
            <person name="Lapidus A."/>
            <person name="Levasseur A."/>
            <person name="Lindquist E."/>
            <person name="Lipzen A."/>
            <person name="Logrieco A.F."/>
            <person name="MacCabe A."/>
            <person name="Maekelae M.R."/>
            <person name="Malavazi I."/>
            <person name="Melin P."/>
            <person name="Meyer V."/>
            <person name="Mielnichuk N."/>
            <person name="Miskei M."/>
            <person name="Molnar A.P."/>
            <person name="Mule G."/>
            <person name="Ngan C.Y."/>
            <person name="Orejas M."/>
            <person name="Orosz E."/>
            <person name="Ouedraogo J.P."/>
            <person name="Overkamp K.M."/>
            <person name="Park H.-S."/>
            <person name="Perrone G."/>
            <person name="Piumi F."/>
            <person name="Punt P.J."/>
            <person name="Ram A.F."/>
            <person name="Ramon A."/>
            <person name="Rauscher S."/>
            <person name="Record E."/>
            <person name="Riano-Pachon D.M."/>
            <person name="Robert V."/>
            <person name="Roehrig J."/>
            <person name="Ruller R."/>
            <person name="Salamov A."/>
            <person name="Salih N.S."/>
            <person name="Samson R.A."/>
            <person name="Sandor E."/>
            <person name="Sanguinetti M."/>
            <person name="Schuetze T."/>
            <person name="Sepcic K."/>
            <person name="Shelest E."/>
            <person name="Sherlock G."/>
            <person name="Sophianopoulou V."/>
            <person name="Squina F.M."/>
            <person name="Sun H."/>
            <person name="Susca A."/>
            <person name="Todd R.B."/>
            <person name="Tsang A."/>
            <person name="Unkles S.E."/>
            <person name="van de Wiele N."/>
            <person name="van Rossen-Uffink D."/>
            <person name="Oliveira J.V."/>
            <person name="Vesth T.C."/>
            <person name="Visser J."/>
            <person name="Yu J.-H."/>
            <person name="Zhou M."/>
            <person name="Andersen M.R."/>
            <person name="Archer D.B."/>
            <person name="Baker S.E."/>
            <person name="Benoit I."/>
            <person name="Brakhage A.A."/>
            <person name="Braus G.H."/>
            <person name="Fischer R."/>
            <person name="Frisvad J.C."/>
            <person name="Goldman G.H."/>
            <person name="Houbraken J."/>
            <person name="Oakley B."/>
            <person name="Pocsi I."/>
            <person name="Scazzocchio C."/>
            <person name="Seiboth B."/>
            <person name="vanKuyk P.A."/>
            <person name="Wortman J."/>
            <person name="Dyer P.S."/>
            <person name="Grigoriev I.V."/>
        </authorList>
    </citation>
    <scope>NUCLEOTIDE SEQUENCE [LARGE SCALE GENOMIC DNA]</scope>
    <source>
        <strain evidence="9">CBS 593.65</strain>
    </source>
</reference>
<dbReference type="GO" id="GO:0006820">
    <property type="term" value="P:monoatomic anion transport"/>
    <property type="evidence" value="ECO:0007669"/>
    <property type="project" value="InterPro"/>
</dbReference>
<name>A0A1L9TCC3_9EURO</name>
<evidence type="ECO:0000256" key="2">
    <source>
        <dbReference type="ARBA" id="ARBA00022692"/>
    </source>
</evidence>
<dbReference type="InterPro" id="IPR003020">
    <property type="entry name" value="HCO3_transpt_euk"/>
</dbReference>
<keyword evidence="9" id="KW-1185">Reference proteome</keyword>
<dbReference type="GO" id="GO:0005886">
    <property type="term" value="C:plasma membrane"/>
    <property type="evidence" value="ECO:0007669"/>
    <property type="project" value="TreeGrafter"/>
</dbReference>
<dbReference type="GO" id="GO:0000324">
    <property type="term" value="C:fungal-type vacuole"/>
    <property type="evidence" value="ECO:0007669"/>
    <property type="project" value="TreeGrafter"/>
</dbReference>
<evidence type="ECO:0000259" key="7">
    <source>
        <dbReference type="Pfam" id="PF00955"/>
    </source>
</evidence>
<evidence type="ECO:0000256" key="4">
    <source>
        <dbReference type="ARBA" id="ARBA00023136"/>
    </source>
</evidence>
<accession>A0A1L9TCC3</accession>
<dbReference type="InterPro" id="IPR011531">
    <property type="entry name" value="HCO3_transpt-like_TM_dom"/>
</dbReference>
<gene>
    <name evidence="8" type="ORF">ASPSYDRAFT_33192</name>
</gene>
<dbReference type="PANTHER" id="PTHR11453">
    <property type="entry name" value="ANION EXCHANGE PROTEIN"/>
    <property type="match status" value="1"/>
</dbReference>
<evidence type="ECO:0000256" key="6">
    <source>
        <dbReference type="SAM" id="Phobius"/>
    </source>
</evidence>
<keyword evidence="4 6" id="KW-0472">Membrane</keyword>
<keyword evidence="2 6" id="KW-0812">Transmembrane</keyword>
<dbReference type="VEuPathDB" id="FungiDB:ASPSYDRAFT_33192"/>
<feature type="region of interest" description="Disordered" evidence="5">
    <location>
        <begin position="470"/>
        <end position="554"/>
    </location>
</feature>
<dbReference type="GO" id="GO:0005452">
    <property type="term" value="F:solute:inorganic anion antiporter activity"/>
    <property type="evidence" value="ECO:0007669"/>
    <property type="project" value="InterPro"/>
</dbReference>
<evidence type="ECO:0000313" key="8">
    <source>
        <dbReference type="EMBL" id="OJJ57056.1"/>
    </source>
</evidence>
<evidence type="ECO:0000313" key="9">
    <source>
        <dbReference type="Proteomes" id="UP000184356"/>
    </source>
</evidence>
<evidence type="ECO:0000256" key="3">
    <source>
        <dbReference type="ARBA" id="ARBA00022989"/>
    </source>
</evidence>